<dbReference type="RefSeq" id="XP_030532090.1">
    <property type="nucleotide sequence ID" value="XM_030676230.2"/>
</dbReference>
<evidence type="ECO:0000256" key="2">
    <source>
        <dbReference type="ARBA" id="ARBA00023015"/>
    </source>
</evidence>
<keyword evidence="2" id="KW-0805">Transcription regulation</keyword>
<dbReference type="KEGG" id="rarg:115742116"/>
<dbReference type="AlphaFoldDB" id="A0A8B8PB87"/>
<keyword evidence="5" id="KW-0539">Nucleus</keyword>
<accession>A0A8B8PB87</accession>
<keyword evidence="6" id="KW-1185">Reference proteome</keyword>
<dbReference type="GeneID" id="115742116"/>
<keyword evidence="4" id="KW-0804">Transcription</keyword>
<dbReference type="GO" id="GO:0003677">
    <property type="term" value="F:DNA binding"/>
    <property type="evidence" value="ECO:0007669"/>
    <property type="project" value="UniProtKB-KW"/>
</dbReference>
<dbReference type="GO" id="GO:0005634">
    <property type="term" value="C:nucleus"/>
    <property type="evidence" value="ECO:0007669"/>
    <property type="project" value="UniProtKB-SubCell"/>
</dbReference>
<sequence>MGIRSIPVAMVFCQFTDGLSKKEREMELDLSSLHLLADAAALVSEGKLSLPSSFLDLDDEKKETAVKITFGPTWVGWVVRKKRTPLGRGPTFHAQKLNSDPVVSKQETWRGHAEHCKKRPRALYSTEAHEVDRVSKKPKRTLNKNLEALSELPTIFMDKILEMRGRDVRLVVEKKLSPTDMNPGQSRLSIPKSQVLTEFLNHQEIITLDNKGGIKISLVDPCLEVHHGLQLKKWRYSSKTFSYVLTNRWNAVAHPHKQNGLKEDGLVRLWSFRVDGNLFFCLTKVEEASVEGSVAPLTSDRHSFLGSIS</sequence>
<evidence type="ECO:0000256" key="3">
    <source>
        <dbReference type="ARBA" id="ARBA00023125"/>
    </source>
</evidence>
<dbReference type="Pfam" id="PF03754">
    <property type="entry name" value="At2g31720-like"/>
    <property type="match status" value="1"/>
</dbReference>
<dbReference type="InterPro" id="IPR015300">
    <property type="entry name" value="DNA-bd_pseudobarrel_sf"/>
</dbReference>
<organism evidence="6 7">
    <name type="scientific">Rhodamnia argentea</name>
    <dbReference type="NCBI Taxonomy" id="178133"/>
    <lineage>
        <taxon>Eukaryota</taxon>
        <taxon>Viridiplantae</taxon>
        <taxon>Streptophyta</taxon>
        <taxon>Embryophyta</taxon>
        <taxon>Tracheophyta</taxon>
        <taxon>Spermatophyta</taxon>
        <taxon>Magnoliopsida</taxon>
        <taxon>eudicotyledons</taxon>
        <taxon>Gunneridae</taxon>
        <taxon>Pentapetalae</taxon>
        <taxon>rosids</taxon>
        <taxon>malvids</taxon>
        <taxon>Myrtales</taxon>
        <taxon>Myrtaceae</taxon>
        <taxon>Myrtoideae</taxon>
        <taxon>Myrteae</taxon>
        <taxon>Australasian group</taxon>
        <taxon>Rhodamnia</taxon>
    </lineage>
</organism>
<evidence type="ECO:0000313" key="7">
    <source>
        <dbReference type="RefSeq" id="XP_030532090.1"/>
    </source>
</evidence>
<gene>
    <name evidence="7" type="primary">LOC115742116</name>
</gene>
<name>A0A8B8PB87_9MYRT</name>
<evidence type="ECO:0000256" key="5">
    <source>
        <dbReference type="ARBA" id="ARBA00023242"/>
    </source>
</evidence>
<evidence type="ECO:0000256" key="4">
    <source>
        <dbReference type="ARBA" id="ARBA00023163"/>
    </source>
</evidence>
<reference evidence="7" key="1">
    <citation type="submission" date="2025-08" db="UniProtKB">
        <authorList>
            <consortium name="RefSeq"/>
        </authorList>
    </citation>
    <scope>IDENTIFICATION</scope>
    <source>
        <tissue evidence="7">Leaf</tissue>
    </source>
</reference>
<proteinExistence type="predicted"/>
<protein>
    <submittedName>
        <fullName evidence="7">B3 domain-containing protein At1g05920-like</fullName>
    </submittedName>
</protein>
<dbReference type="Gene3D" id="2.40.330.10">
    <property type="entry name" value="DNA-binding pseudobarrel domain"/>
    <property type="match status" value="1"/>
</dbReference>
<comment type="subcellular location">
    <subcellularLocation>
        <location evidence="1">Nucleus</location>
    </subcellularLocation>
</comment>
<evidence type="ECO:0000313" key="6">
    <source>
        <dbReference type="Proteomes" id="UP000827889"/>
    </source>
</evidence>
<dbReference type="InterPro" id="IPR005508">
    <property type="entry name" value="At2g31720-like"/>
</dbReference>
<dbReference type="PANTHER" id="PTHR31541">
    <property type="entry name" value="B3 DOMAIN PLANT PROTEIN-RELATED"/>
    <property type="match status" value="1"/>
</dbReference>
<dbReference type="SUPFAM" id="SSF101936">
    <property type="entry name" value="DNA-binding pseudobarrel domain"/>
    <property type="match status" value="1"/>
</dbReference>
<dbReference type="OrthoDB" id="1935604at2759"/>
<keyword evidence="3" id="KW-0238">DNA-binding</keyword>
<dbReference type="Proteomes" id="UP000827889">
    <property type="component" value="Chromosome 11"/>
</dbReference>
<dbReference type="PANTHER" id="PTHR31541:SF25">
    <property type="entry name" value="GAMMA-GLIADIN B"/>
    <property type="match status" value="1"/>
</dbReference>
<evidence type="ECO:0000256" key="1">
    <source>
        <dbReference type="ARBA" id="ARBA00004123"/>
    </source>
</evidence>